<evidence type="ECO:0000256" key="3">
    <source>
        <dbReference type="ARBA" id="ARBA00022729"/>
    </source>
</evidence>
<evidence type="ECO:0000256" key="6">
    <source>
        <dbReference type="ARBA" id="ARBA00023237"/>
    </source>
</evidence>
<keyword evidence="9" id="KW-0969">Cilium</keyword>
<comment type="similarity">
    <text evidence="2 7">Belongs to the FlgH family.</text>
</comment>
<dbReference type="PANTHER" id="PTHR34933">
    <property type="entry name" value="FLAGELLAR L-RING PROTEIN"/>
    <property type="match status" value="1"/>
</dbReference>
<dbReference type="AlphaFoldDB" id="A0A7C0Y9N9"/>
<keyword evidence="4 7" id="KW-0472">Membrane</keyword>
<keyword evidence="9" id="KW-0282">Flagellum</keyword>
<dbReference type="EMBL" id="DRBS01000149">
    <property type="protein sequence ID" value="HDD43992.1"/>
    <property type="molecule type" value="Genomic_DNA"/>
</dbReference>
<keyword evidence="5 7" id="KW-0975">Bacterial flagellum</keyword>
<comment type="function">
    <text evidence="1 7">Assembles around the rod to form the L-ring and probably protects the motor/basal body from shearing forces during rotation.</text>
</comment>
<evidence type="ECO:0000256" key="5">
    <source>
        <dbReference type="ARBA" id="ARBA00023143"/>
    </source>
</evidence>
<dbReference type="GO" id="GO:0009427">
    <property type="term" value="C:bacterial-type flagellum basal body, distal rod, L ring"/>
    <property type="evidence" value="ECO:0007669"/>
    <property type="project" value="InterPro"/>
</dbReference>
<evidence type="ECO:0000256" key="4">
    <source>
        <dbReference type="ARBA" id="ARBA00023136"/>
    </source>
</evidence>
<keyword evidence="6 7" id="KW-0998">Cell outer membrane</keyword>
<keyword evidence="7" id="KW-0449">Lipoprotein</keyword>
<feature type="chain" id="PRO_5028421973" description="Flagellar L-ring protein" evidence="8">
    <location>
        <begin position="22"/>
        <end position="215"/>
    </location>
</feature>
<evidence type="ECO:0000256" key="8">
    <source>
        <dbReference type="SAM" id="SignalP"/>
    </source>
</evidence>
<proteinExistence type="inferred from homology"/>
<accession>A0A7C0Y9N9</accession>
<gene>
    <name evidence="7" type="primary">flgH</name>
    <name evidence="9" type="ORF">ENG63_03920</name>
</gene>
<dbReference type="Pfam" id="PF02107">
    <property type="entry name" value="FlgH"/>
    <property type="match status" value="1"/>
</dbReference>
<comment type="subcellular location">
    <subcellularLocation>
        <location evidence="7">Cell outer membrane</location>
        <topology evidence="7">Lipid-anchor</topology>
    </subcellularLocation>
    <subcellularLocation>
        <location evidence="7">Bacterial flagellum basal body</location>
    </subcellularLocation>
</comment>
<comment type="caution">
    <text evidence="9">The sequence shown here is derived from an EMBL/GenBank/DDBJ whole genome shotgun (WGS) entry which is preliminary data.</text>
</comment>
<dbReference type="GO" id="GO:0071973">
    <property type="term" value="P:bacterial-type flagellum-dependent cell motility"/>
    <property type="evidence" value="ECO:0007669"/>
    <property type="project" value="InterPro"/>
</dbReference>
<evidence type="ECO:0000256" key="7">
    <source>
        <dbReference type="HAMAP-Rule" id="MF_00415"/>
    </source>
</evidence>
<comment type="subunit">
    <text evidence="7">The basal body constitutes a major portion of the flagellar organelle and consists of four rings (L,P,S, and M) mounted on a central rod.</text>
</comment>
<feature type="signal peptide" evidence="8">
    <location>
        <begin position="1"/>
        <end position="21"/>
    </location>
</feature>
<evidence type="ECO:0000256" key="1">
    <source>
        <dbReference type="ARBA" id="ARBA00002591"/>
    </source>
</evidence>
<dbReference type="Proteomes" id="UP000886289">
    <property type="component" value="Unassembled WGS sequence"/>
</dbReference>
<evidence type="ECO:0000256" key="2">
    <source>
        <dbReference type="ARBA" id="ARBA00006929"/>
    </source>
</evidence>
<organism evidence="9">
    <name type="scientific">Desulfofervidus auxilii</name>
    <dbReference type="NCBI Taxonomy" id="1621989"/>
    <lineage>
        <taxon>Bacteria</taxon>
        <taxon>Pseudomonadati</taxon>
        <taxon>Thermodesulfobacteriota</taxon>
        <taxon>Candidatus Desulfofervidia</taxon>
        <taxon>Candidatus Desulfofervidales</taxon>
        <taxon>Candidatus Desulfofervidaceae</taxon>
        <taxon>Candidatus Desulfofervidus</taxon>
    </lineage>
</organism>
<dbReference type="GO" id="GO:0009279">
    <property type="term" value="C:cell outer membrane"/>
    <property type="evidence" value="ECO:0007669"/>
    <property type="project" value="UniProtKB-SubCell"/>
</dbReference>
<dbReference type="PRINTS" id="PR01008">
    <property type="entry name" value="FLGLRINGFLGH"/>
</dbReference>
<reference evidence="9" key="1">
    <citation type="journal article" date="2020" name="mSystems">
        <title>Genome- and Community-Level Interaction Insights into Carbon Utilization and Element Cycling Functions of Hydrothermarchaeota in Hydrothermal Sediment.</title>
        <authorList>
            <person name="Zhou Z."/>
            <person name="Liu Y."/>
            <person name="Xu W."/>
            <person name="Pan J."/>
            <person name="Luo Z.H."/>
            <person name="Li M."/>
        </authorList>
    </citation>
    <scope>NUCLEOTIDE SEQUENCE [LARGE SCALE GENOMIC DNA]</scope>
    <source>
        <strain evidence="9">HyVt-233</strain>
    </source>
</reference>
<evidence type="ECO:0000313" key="9">
    <source>
        <dbReference type="EMBL" id="HDD43992.1"/>
    </source>
</evidence>
<dbReference type="PROSITE" id="PS51257">
    <property type="entry name" value="PROKAR_LIPOPROTEIN"/>
    <property type="match status" value="1"/>
</dbReference>
<keyword evidence="9" id="KW-0966">Cell projection</keyword>
<name>A0A7C0Y9N9_DESA2</name>
<protein>
    <recommendedName>
        <fullName evidence="7">Flagellar L-ring protein</fullName>
    </recommendedName>
    <alternativeName>
        <fullName evidence="7">Basal body L-ring protein</fullName>
    </alternativeName>
</protein>
<sequence>MKIKKLIIFLILIIGCATIHKTTQKTPSFVTPPPTDLKKHSLLLENSPQARLFSDLRAYQVGDIITIKVVETTIAYNKAETKTSRKSEVKSGISNFFGIDLTDHTSLSASAENAFEGKGETNRSEKLITTFTAQVIKVFPNGNLLVEGKRELVINNEKRIIILRGIVRPIDISRENVVLSTHIANAEIIYKGKGVVADKQKTGWFIRILDNIWPF</sequence>
<dbReference type="HAMAP" id="MF_00415">
    <property type="entry name" value="FlgH"/>
    <property type="match status" value="1"/>
</dbReference>
<dbReference type="GO" id="GO:0003774">
    <property type="term" value="F:cytoskeletal motor activity"/>
    <property type="evidence" value="ECO:0007669"/>
    <property type="project" value="InterPro"/>
</dbReference>
<dbReference type="PANTHER" id="PTHR34933:SF1">
    <property type="entry name" value="FLAGELLAR L-RING PROTEIN"/>
    <property type="match status" value="1"/>
</dbReference>
<keyword evidence="3 7" id="KW-0732">Signal</keyword>
<dbReference type="InterPro" id="IPR000527">
    <property type="entry name" value="Flag_Lring"/>
</dbReference>